<dbReference type="Proteomes" id="UP000033945">
    <property type="component" value="Unassembled WGS sequence"/>
</dbReference>
<proteinExistence type="predicted"/>
<organism evidence="2 3">
    <name type="scientific">Candidatus Giovannonibacteria bacterium GW2011_GWA2_44_26</name>
    <dbReference type="NCBI Taxonomy" id="1618648"/>
    <lineage>
        <taxon>Bacteria</taxon>
        <taxon>Candidatus Giovannoniibacteriota</taxon>
    </lineage>
</organism>
<evidence type="ECO:0000256" key="1">
    <source>
        <dbReference type="SAM" id="Phobius"/>
    </source>
</evidence>
<dbReference type="EMBL" id="LCIT01000001">
    <property type="protein sequence ID" value="KKT63791.1"/>
    <property type="molecule type" value="Genomic_DNA"/>
</dbReference>
<keyword evidence="1" id="KW-1133">Transmembrane helix</keyword>
<evidence type="ECO:0000313" key="2">
    <source>
        <dbReference type="EMBL" id="KKT63791.1"/>
    </source>
</evidence>
<sequence length="291" mass="30469">MKNKILLISGLLLILALPVFALPLVPCGTQFIPCTPCHLWLLSSRIVSFLLFQLATPILVIALLAGGIVWLTSSGNPAQIEKGKKILTSSIVGIFIAFGGWLIVNSIIQTLAEGKGIISWNEMEQCPVAIQTAPIGGTPSGGITTIPKPIGAVFSTETEGETFLNKAGILVINQSGSNCHIQSDPGCTSVVGLPISTAQHLTDLKTTGLNFFIIGGTEVGHKEHGSGKPVVDLVPATPTGGTPRNNTPSDFLQLRNQISGLGGQAYCENSGGTIRYSNCDGGTSHVHVVWP</sequence>
<evidence type="ECO:0000313" key="3">
    <source>
        <dbReference type="Proteomes" id="UP000033945"/>
    </source>
</evidence>
<reference evidence="2 3" key="1">
    <citation type="journal article" date="2015" name="Nature">
        <title>rRNA introns, odd ribosomes, and small enigmatic genomes across a large radiation of phyla.</title>
        <authorList>
            <person name="Brown C.T."/>
            <person name="Hug L.A."/>
            <person name="Thomas B.C."/>
            <person name="Sharon I."/>
            <person name="Castelle C.J."/>
            <person name="Singh A."/>
            <person name="Wilkins M.J."/>
            <person name="Williams K.H."/>
            <person name="Banfield J.F."/>
        </authorList>
    </citation>
    <scope>NUCLEOTIDE SEQUENCE [LARGE SCALE GENOMIC DNA]</scope>
</reference>
<feature type="transmembrane region" description="Helical" evidence="1">
    <location>
        <begin position="85"/>
        <end position="104"/>
    </location>
</feature>
<dbReference type="InterPro" id="IPR043993">
    <property type="entry name" value="T4SS_pilin"/>
</dbReference>
<dbReference type="Pfam" id="PF18895">
    <property type="entry name" value="T4SS_pilin"/>
    <property type="match status" value="1"/>
</dbReference>
<dbReference type="AlphaFoldDB" id="A0A0G1IWM5"/>
<feature type="transmembrane region" description="Helical" evidence="1">
    <location>
        <begin position="45"/>
        <end position="73"/>
    </location>
</feature>
<comment type="caution">
    <text evidence="2">The sequence shown here is derived from an EMBL/GenBank/DDBJ whole genome shotgun (WGS) entry which is preliminary data.</text>
</comment>
<name>A0A0G1IWM5_9BACT</name>
<gene>
    <name evidence="2" type="ORF">UW55_C0001G0084</name>
</gene>
<keyword evidence="1" id="KW-0472">Membrane</keyword>
<protein>
    <submittedName>
        <fullName evidence="2">Uncharacterized protein</fullName>
    </submittedName>
</protein>
<keyword evidence="1" id="KW-0812">Transmembrane</keyword>
<accession>A0A0G1IWM5</accession>